<dbReference type="GO" id="GO:0015018">
    <property type="term" value="F:galactosylgalactosylxylosylprotein 3-beta-glucuronosyltransferase activity"/>
    <property type="evidence" value="ECO:0007669"/>
    <property type="project" value="InterPro"/>
</dbReference>
<dbReference type="Proteomes" id="UP000275267">
    <property type="component" value="Unassembled WGS sequence"/>
</dbReference>
<dbReference type="STRING" id="4540.A0A3L6S5H4"/>
<keyword evidence="7" id="KW-1133">Transmembrane helix</keyword>
<comment type="subcellular location">
    <subcellularLocation>
        <location evidence="1 12">Golgi apparatus membrane</location>
        <topology evidence="1 12">Single-pass type II membrane protein</topology>
    </subcellularLocation>
</comment>
<keyword evidence="3" id="KW-0328">Glycosyltransferase</keyword>
<accession>A0A3L6S5H4</accession>
<keyword evidence="4 12" id="KW-0808">Transferase</keyword>
<evidence type="ECO:0000313" key="13">
    <source>
        <dbReference type="EMBL" id="RLN15859.1"/>
    </source>
</evidence>
<dbReference type="GO" id="GO:0042285">
    <property type="term" value="F:xylosyltransferase activity"/>
    <property type="evidence" value="ECO:0007669"/>
    <property type="project" value="TreeGrafter"/>
</dbReference>
<dbReference type="EC" id="2.4.-.-" evidence="12"/>
<dbReference type="Gene3D" id="3.90.550.10">
    <property type="entry name" value="Spore Coat Polysaccharide Biosynthesis Protein SpsA, Chain A"/>
    <property type="match status" value="1"/>
</dbReference>
<gene>
    <name evidence="13" type="ORF">C2845_PM02G29460</name>
</gene>
<evidence type="ECO:0000256" key="6">
    <source>
        <dbReference type="ARBA" id="ARBA00022968"/>
    </source>
</evidence>
<evidence type="ECO:0000256" key="4">
    <source>
        <dbReference type="ARBA" id="ARBA00022679"/>
    </source>
</evidence>
<dbReference type="InterPro" id="IPR005027">
    <property type="entry name" value="Glyco_trans_43"/>
</dbReference>
<evidence type="ECO:0000256" key="1">
    <source>
        <dbReference type="ARBA" id="ARBA00004323"/>
    </source>
</evidence>
<evidence type="ECO:0000256" key="8">
    <source>
        <dbReference type="ARBA" id="ARBA00023034"/>
    </source>
</evidence>
<dbReference type="FunFam" id="3.90.550.10:FF:000084">
    <property type="entry name" value="Glycosyltransferases"/>
    <property type="match status" value="1"/>
</dbReference>
<proteinExistence type="inferred from homology"/>
<dbReference type="OrthoDB" id="675023at2759"/>
<evidence type="ECO:0000256" key="3">
    <source>
        <dbReference type="ARBA" id="ARBA00022676"/>
    </source>
</evidence>
<evidence type="ECO:0000256" key="2">
    <source>
        <dbReference type="ARBA" id="ARBA00007706"/>
    </source>
</evidence>
<protein>
    <recommendedName>
        <fullName evidence="12">Glycosyltransferases</fullName>
        <ecNumber evidence="12">2.4.-.-</ecNumber>
    </recommendedName>
</protein>
<name>A0A3L6S5H4_PANMI</name>
<dbReference type="GO" id="GO:0010417">
    <property type="term" value="P:glucuronoxylan biosynthetic process"/>
    <property type="evidence" value="ECO:0007669"/>
    <property type="project" value="TreeGrafter"/>
</dbReference>
<keyword evidence="8 12" id="KW-0333">Golgi apparatus</keyword>
<dbReference type="InterPro" id="IPR029044">
    <property type="entry name" value="Nucleotide-diphossugar_trans"/>
</dbReference>
<dbReference type="GO" id="GO:0000139">
    <property type="term" value="C:Golgi membrane"/>
    <property type="evidence" value="ECO:0007669"/>
    <property type="project" value="UniProtKB-SubCell"/>
</dbReference>
<keyword evidence="11 12" id="KW-0961">Cell wall biogenesis/degradation</keyword>
<dbReference type="EMBL" id="PQIB02000005">
    <property type="protein sequence ID" value="RLN15859.1"/>
    <property type="molecule type" value="Genomic_DNA"/>
</dbReference>
<evidence type="ECO:0000256" key="12">
    <source>
        <dbReference type="RuleBase" id="RU363127"/>
    </source>
</evidence>
<dbReference type="Pfam" id="PF03360">
    <property type="entry name" value="Glyco_transf_43"/>
    <property type="match status" value="1"/>
</dbReference>
<comment type="function">
    <text evidence="12">Involved in the synthesis of glucuronoxylan hemicellulose in secondary cell walls.</text>
</comment>
<dbReference type="GO" id="GO:0071555">
    <property type="term" value="P:cell wall organization"/>
    <property type="evidence" value="ECO:0007669"/>
    <property type="project" value="UniProtKB-KW"/>
</dbReference>
<reference evidence="14" key="1">
    <citation type="journal article" date="2019" name="Nat. Commun.">
        <title>The genome of broomcorn millet.</title>
        <authorList>
            <person name="Zou C."/>
            <person name="Miki D."/>
            <person name="Li D."/>
            <person name="Tang Q."/>
            <person name="Xiao L."/>
            <person name="Rajput S."/>
            <person name="Deng P."/>
            <person name="Jia W."/>
            <person name="Huang R."/>
            <person name="Zhang M."/>
            <person name="Sun Y."/>
            <person name="Hu J."/>
            <person name="Fu X."/>
            <person name="Schnable P.S."/>
            <person name="Li F."/>
            <person name="Zhang H."/>
            <person name="Feng B."/>
            <person name="Zhu X."/>
            <person name="Liu R."/>
            <person name="Schnable J.C."/>
            <person name="Zhu J.-K."/>
            <person name="Zhang H."/>
        </authorList>
    </citation>
    <scope>NUCLEOTIDE SEQUENCE [LARGE SCALE GENOMIC DNA]</scope>
</reference>
<dbReference type="AlphaFoldDB" id="A0A3L6S5H4"/>
<comment type="similarity">
    <text evidence="2 12">Belongs to the glycosyltransferase 43 family.</text>
</comment>
<evidence type="ECO:0000256" key="10">
    <source>
        <dbReference type="ARBA" id="ARBA00023180"/>
    </source>
</evidence>
<dbReference type="GO" id="GO:0009834">
    <property type="term" value="P:plant-type secondary cell wall biogenesis"/>
    <property type="evidence" value="ECO:0007669"/>
    <property type="project" value="TreeGrafter"/>
</dbReference>
<dbReference type="SUPFAM" id="SSF53448">
    <property type="entry name" value="Nucleotide-diphospho-sugar transferases"/>
    <property type="match status" value="1"/>
</dbReference>
<dbReference type="PANTHER" id="PTHR10896">
    <property type="entry name" value="GALACTOSYLGALACTOSYLXYLOSYLPROTEIN 3-BETA-GLUCURONOSYLTRANSFERASE BETA-1,3-GLUCURONYLTRANSFERASE"/>
    <property type="match status" value="1"/>
</dbReference>
<keyword evidence="6 12" id="KW-0735">Signal-anchor</keyword>
<keyword evidence="10" id="KW-0325">Glycoprotein</keyword>
<keyword evidence="9" id="KW-0472">Membrane</keyword>
<evidence type="ECO:0000256" key="11">
    <source>
        <dbReference type="ARBA" id="ARBA00023316"/>
    </source>
</evidence>
<evidence type="ECO:0000256" key="7">
    <source>
        <dbReference type="ARBA" id="ARBA00022989"/>
    </source>
</evidence>
<sequence length="354" mass="37436">MGSSADHGGAGGRGKKQGSQLWKKALLHSCLCFVMGFFTGFAPSSVSDWTSAAVSAGGVGSSHVVRALQTAAGGAVNRSLLAHGSALIGGAGLLDAAATATPRPLLVVVTTTESAPAASGERAAALTRMAHTLRLAAPPLLWVVVEAAPDVPATARLLRTTGLMYRHLTYKDNFTAADAAAGKERHHQRNVALGHIEHHRLAGVVLFAGLGDVFDLRFFDQLRQISAFGAWPVATMARGERKVVVRGPACSASAVTGWFSQDFGGNGTAAATTARPPEVDAHGFAFNSSVLWDPERWGRYPTSEPDKSQDSMKFVQQVVLEDFSKVKGIPSDCSEVMKLLQCKESNSQKERHLH</sequence>
<comment type="caution">
    <text evidence="13">The sequence shown here is derived from an EMBL/GenBank/DDBJ whole genome shotgun (WGS) entry which is preliminary data.</text>
</comment>
<evidence type="ECO:0000313" key="14">
    <source>
        <dbReference type="Proteomes" id="UP000275267"/>
    </source>
</evidence>
<keyword evidence="14" id="KW-1185">Reference proteome</keyword>
<evidence type="ECO:0000256" key="9">
    <source>
        <dbReference type="ARBA" id="ARBA00023136"/>
    </source>
</evidence>
<evidence type="ECO:0000256" key="5">
    <source>
        <dbReference type="ARBA" id="ARBA00022692"/>
    </source>
</evidence>
<dbReference type="PANTHER" id="PTHR10896:SF25">
    <property type="entry name" value="GLUCURONOSYLTRANSFERASE OS03G0287800-RELATED"/>
    <property type="match status" value="1"/>
</dbReference>
<organism evidence="13 14">
    <name type="scientific">Panicum miliaceum</name>
    <name type="common">Proso millet</name>
    <name type="synonym">Broomcorn millet</name>
    <dbReference type="NCBI Taxonomy" id="4540"/>
    <lineage>
        <taxon>Eukaryota</taxon>
        <taxon>Viridiplantae</taxon>
        <taxon>Streptophyta</taxon>
        <taxon>Embryophyta</taxon>
        <taxon>Tracheophyta</taxon>
        <taxon>Spermatophyta</taxon>
        <taxon>Magnoliopsida</taxon>
        <taxon>Liliopsida</taxon>
        <taxon>Poales</taxon>
        <taxon>Poaceae</taxon>
        <taxon>PACMAD clade</taxon>
        <taxon>Panicoideae</taxon>
        <taxon>Panicodae</taxon>
        <taxon>Paniceae</taxon>
        <taxon>Panicinae</taxon>
        <taxon>Panicum</taxon>
        <taxon>Panicum sect. Panicum</taxon>
    </lineage>
</organism>
<keyword evidence="5" id="KW-0812">Transmembrane</keyword>